<dbReference type="HAMAP" id="MF_02207">
    <property type="entry name" value="MreB"/>
    <property type="match status" value="1"/>
</dbReference>
<comment type="subcellular location">
    <subcellularLocation>
        <location evidence="6">Cytoplasm</location>
    </subcellularLocation>
    <text evidence="6">Membrane-associated.</text>
</comment>
<reference evidence="7" key="1">
    <citation type="submission" date="2021-10" db="EMBL/GenBank/DDBJ databases">
        <title>Anaerobic single-cell dispensing facilitates the cultivation of human gut bacteria.</title>
        <authorList>
            <person name="Afrizal A."/>
        </authorList>
    </citation>
    <scope>NUCLEOTIDE SEQUENCE</scope>
    <source>
        <strain evidence="7">CLA-AA-H250</strain>
    </source>
</reference>
<comment type="subunit">
    <text evidence="6">Forms polymers.</text>
</comment>
<evidence type="ECO:0000313" key="7">
    <source>
        <dbReference type="EMBL" id="MCC2135499.1"/>
    </source>
</evidence>
<evidence type="ECO:0000256" key="2">
    <source>
        <dbReference type="ARBA" id="ARBA00022741"/>
    </source>
</evidence>
<dbReference type="InterPro" id="IPR004753">
    <property type="entry name" value="MreB"/>
</dbReference>
<dbReference type="PANTHER" id="PTHR42749">
    <property type="entry name" value="CELL SHAPE-DETERMINING PROTEIN MREB"/>
    <property type="match status" value="1"/>
</dbReference>
<comment type="caution">
    <text evidence="6">Lacks conserved residue(s) required for the propagation of feature annotation.</text>
</comment>
<sequence>MAGTDIAIDLGSANFRLYVDGKGVVVDEPNVIAVDEDSNRVVAVGRRAYKMLGRTSDRVRVVKPVTGGVISDLTLMDATLQHYLKKVTNSRVFMPRAVVAVPSGITEVERRAVVDAVAANGIRKVCLIEAPVAAAIGAGLDISRPHGSMVVTLGEGVSDIGVLSMNRLSVSGSIAVGGAVFNEDIIKYARRKFDLIIGEQTAEAAKCAVGCAFPLKDIEKYELRGRDERNGLPAKVEVTSDEIGEAMLESVVKVVHKIQSVLEETPPELTADIGNAGIVLTGGGAKLRGLDTLISKQTKMRVRIAEEPEDCVILGAGRAVQWIDSVKMDAGKENGNVPLTAYY</sequence>
<keyword evidence="1 6" id="KW-0963">Cytoplasm</keyword>
<dbReference type="GO" id="GO:0005524">
    <property type="term" value="F:ATP binding"/>
    <property type="evidence" value="ECO:0007669"/>
    <property type="project" value="UniProtKB-KW"/>
</dbReference>
<dbReference type="PANTHER" id="PTHR42749:SF1">
    <property type="entry name" value="CELL SHAPE-DETERMINING PROTEIN MREB"/>
    <property type="match status" value="1"/>
</dbReference>
<organism evidence="7 8">
    <name type="scientific">Hominenteromicrobium mulieris</name>
    <dbReference type="NCBI Taxonomy" id="2885357"/>
    <lineage>
        <taxon>Bacteria</taxon>
        <taxon>Bacillati</taxon>
        <taxon>Bacillota</taxon>
        <taxon>Clostridia</taxon>
        <taxon>Eubacteriales</taxon>
        <taxon>Oscillospiraceae</taxon>
        <taxon>Hominenteromicrobium</taxon>
    </lineage>
</organism>
<gene>
    <name evidence="6" type="primary">mreB</name>
    <name evidence="7" type="ORF">LKD31_00500</name>
</gene>
<evidence type="ECO:0000256" key="5">
    <source>
        <dbReference type="ARBA" id="ARBA00023458"/>
    </source>
</evidence>
<dbReference type="AlphaFoldDB" id="A0AAE3DH72"/>
<dbReference type="Proteomes" id="UP001199424">
    <property type="component" value="Unassembled WGS sequence"/>
</dbReference>
<evidence type="ECO:0000256" key="6">
    <source>
        <dbReference type="HAMAP-Rule" id="MF_02207"/>
    </source>
</evidence>
<name>A0AAE3DH72_9FIRM</name>
<keyword evidence="2 6" id="KW-0547">Nucleotide-binding</keyword>
<dbReference type="InterPro" id="IPR056546">
    <property type="entry name" value="MreB_MamK-like"/>
</dbReference>
<keyword evidence="4 6" id="KW-0133">Cell shape</keyword>
<dbReference type="RefSeq" id="WP_308448147.1">
    <property type="nucleotide sequence ID" value="NZ_JAJEQC010000001.1"/>
</dbReference>
<dbReference type="EMBL" id="JAJEQC010000001">
    <property type="protein sequence ID" value="MCC2135499.1"/>
    <property type="molecule type" value="Genomic_DNA"/>
</dbReference>
<comment type="function">
    <text evidence="6">Forms membrane-associated dynamic filaments that are essential for cell shape determination. Acts by regulating cell wall synthesis and cell elongation, and thus cell shape. A feedback loop between cell geometry and MreB localization may maintain elongated cell shape by targeting cell wall growth to regions of negative cell wall curvature.</text>
</comment>
<comment type="caution">
    <text evidence="7">The sequence shown here is derived from an EMBL/GenBank/DDBJ whole genome shotgun (WGS) entry which is preliminary data.</text>
</comment>
<accession>A0AAE3DH72</accession>
<keyword evidence="8" id="KW-1185">Reference proteome</keyword>
<protein>
    <recommendedName>
        <fullName evidence="6">Cell shape-determining protein MreB</fullName>
    </recommendedName>
</protein>
<dbReference type="Gene3D" id="3.30.420.40">
    <property type="match status" value="3"/>
</dbReference>
<keyword evidence="3 6" id="KW-0067">ATP-binding</keyword>
<evidence type="ECO:0000256" key="4">
    <source>
        <dbReference type="ARBA" id="ARBA00022960"/>
    </source>
</evidence>
<dbReference type="PRINTS" id="PR01652">
    <property type="entry name" value="SHAPEPROTEIN"/>
</dbReference>
<dbReference type="GO" id="GO:0005737">
    <property type="term" value="C:cytoplasm"/>
    <property type="evidence" value="ECO:0007669"/>
    <property type="project" value="UniProtKB-SubCell"/>
</dbReference>
<evidence type="ECO:0000256" key="3">
    <source>
        <dbReference type="ARBA" id="ARBA00022840"/>
    </source>
</evidence>
<evidence type="ECO:0000313" key="8">
    <source>
        <dbReference type="Proteomes" id="UP001199424"/>
    </source>
</evidence>
<dbReference type="InterPro" id="IPR043129">
    <property type="entry name" value="ATPase_NBD"/>
</dbReference>
<comment type="similarity">
    <text evidence="5 6">Belongs to the FtsA/MreB family.</text>
</comment>
<dbReference type="CDD" id="cd10225">
    <property type="entry name" value="ASKHA_NBD_MreB-like"/>
    <property type="match status" value="1"/>
</dbReference>
<dbReference type="GO" id="GO:0008360">
    <property type="term" value="P:regulation of cell shape"/>
    <property type="evidence" value="ECO:0007669"/>
    <property type="project" value="UniProtKB-UniRule"/>
</dbReference>
<dbReference type="NCBIfam" id="NF010539">
    <property type="entry name" value="PRK13927.1"/>
    <property type="match status" value="1"/>
</dbReference>
<dbReference type="SUPFAM" id="SSF53067">
    <property type="entry name" value="Actin-like ATPase domain"/>
    <property type="match status" value="2"/>
</dbReference>
<proteinExistence type="inferred from homology"/>
<dbReference type="Pfam" id="PF06723">
    <property type="entry name" value="MreB_Mbl"/>
    <property type="match status" value="1"/>
</dbReference>
<dbReference type="GO" id="GO:0000902">
    <property type="term" value="P:cell morphogenesis"/>
    <property type="evidence" value="ECO:0007669"/>
    <property type="project" value="InterPro"/>
</dbReference>
<evidence type="ECO:0000256" key="1">
    <source>
        <dbReference type="ARBA" id="ARBA00022490"/>
    </source>
</evidence>